<evidence type="ECO:0000256" key="5">
    <source>
        <dbReference type="ARBA" id="ARBA00022679"/>
    </source>
</evidence>
<gene>
    <name evidence="14" type="ORF">K435DRAFT_968341</name>
    <name evidence="13" type="ORF">K435DRAFT_969033</name>
</gene>
<dbReference type="EMBL" id="ML179364">
    <property type="protein sequence ID" value="THU89506.1"/>
    <property type="molecule type" value="Genomic_DNA"/>
</dbReference>
<dbReference type="GO" id="GO:0003843">
    <property type="term" value="F:1,3-beta-D-glucan synthase activity"/>
    <property type="evidence" value="ECO:0007669"/>
    <property type="project" value="UniProtKB-EC"/>
</dbReference>
<evidence type="ECO:0000313" key="13">
    <source>
        <dbReference type="EMBL" id="THU89506.1"/>
    </source>
</evidence>
<feature type="transmembrane region" description="Helical" evidence="11">
    <location>
        <begin position="1698"/>
        <end position="1722"/>
    </location>
</feature>
<dbReference type="InterPro" id="IPR026899">
    <property type="entry name" value="FKS1-like_dom1"/>
</dbReference>
<evidence type="ECO:0000256" key="7">
    <source>
        <dbReference type="ARBA" id="ARBA00022989"/>
    </source>
</evidence>
<feature type="transmembrane region" description="Helical" evidence="11">
    <location>
        <begin position="449"/>
        <end position="468"/>
    </location>
</feature>
<evidence type="ECO:0000256" key="9">
    <source>
        <dbReference type="ARBA" id="ARBA00047777"/>
    </source>
</evidence>
<reference evidence="14 15" key="1">
    <citation type="journal article" date="2019" name="Nat. Ecol. Evol.">
        <title>Megaphylogeny resolves global patterns of mushroom evolution.</title>
        <authorList>
            <person name="Varga T."/>
            <person name="Krizsan K."/>
            <person name="Foldi C."/>
            <person name="Dima B."/>
            <person name="Sanchez-Garcia M."/>
            <person name="Sanchez-Ramirez S."/>
            <person name="Szollosi G.J."/>
            <person name="Szarkandi J.G."/>
            <person name="Papp V."/>
            <person name="Albert L."/>
            <person name="Andreopoulos W."/>
            <person name="Angelini C."/>
            <person name="Antonin V."/>
            <person name="Barry K.W."/>
            <person name="Bougher N.L."/>
            <person name="Buchanan P."/>
            <person name="Buyck B."/>
            <person name="Bense V."/>
            <person name="Catcheside P."/>
            <person name="Chovatia M."/>
            <person name="Cooper J."/>
            <person name="Damon W."/>
            <person name="Desjardin D."/>
            <person name="Finy P."/>
            <person name="Geml J."/>
            <person name="Haridas S."/>
            <person name="Hughes K."/>
            <person name="Justo A."/>
            <person name="Karasinski D."/>
            <person name="Kautmanova I."/>
            <person name="Kiss B."/>
            <person name="Kocsube S."/>
            <person name="Kotiranta H."/>
            <person name="LaButti K.M."/>
            <person name="Lechner B.E."/>
            <person name="Liimatainen K."/>
            <person name="Lipzen A."/>
            <person name="Lukacs Z."/>
            <person name="Mihaltcheva S."/>
            <person name="Morgado L.N."/>
            <person name="Niskanen T."/>
            <person name="Noordeloos M.E."/>
            <person name="Ohm R.A."/>
            <person name="Ortiz-Santana B."/>
            <person name="Ovrebo C."/>
            <person name="Racz N."/>
            <person name="Riley R."/>
            <person name="Savchenko A."/>
            <person name="Shiryaev A."/>
            <person name="Soop K."/>
            <person name="Spirin V."/>
            <person name="Szebenyi C."/>
            <person name="Tomsovsky M."/>
            <person name="Tulloss R.E."/>
            <person name="Uehling J."/>
            <person name="Grigoriev I.V."/>
            <person name="Vagvolgyi C."/>
            <person name="Papp T."/>
            <person name="Martin F.M."/>
            <person name="Miettinen O."/>
            <person name="Hibbett D.S."/>
            <person name="Nagy L.G."/>
        </authorList>
    </citation>
    <scope>NUCLEOTIDE SEQUENCE [LARGE SCALE GENOMIC DNA]</scope>
    <source>
        <strain evidence="14 15">CBS 962.96</strain>
    </source>
</reference>
<dbReference type="InterPro" id="IPR003440">
    <property type="entry name" value="Glyco_trans_48_dom"/>
</dbReference>
<keyword evidence="4" id="KW-0328">Glycosyltransferase</keyword>
<comment type="similarity">
    <text evidence="2">Belongs to the glycosyltransferase 48 family.</text>
</comment>
<comment type="catalytic activity">
    <reaction evidence="9">
        <text>[(1-&gt;3)-beta-D-glucosyl](n) + UDP-alpha-D-glucose = [(1-&gt;3)-beta-D-glucosyl](n+1) + UDP + H(+)</text>
        <dbReference type="Rhea" id="RHEA:21476"/>
        <dbReference type="Rhea" id="RHEA-COMP:11146"/>
        <dbReference type="Rhea" id="RHEA-COMP:14303"/>
        <dbReference type="ChEBI" id="CHEBI:15378"/>
        <dbReference type="ChEBI" id="CHEBI:37671"/>
        <dbReference type="ChEBI" id="CHEBI:58223"/>
        <dbReference type="ChEBI" id="CHEBI:58885"/>
        <dbReference type="EC" id="2.4.1.34"/>
    </reaction>
</comment>
<dbReference type="InterPro" id="IPR056261">
    <property type="entry name" value="FKS1-like_dom2"/>
</dbReference>
<evidence type="ECO:0000256" key="1">
    <source>
        <dbReference type="ARBA" id="ARBA00004141"/>
    </source>
</evidence>
<feature type="transmembrane region" description="Helical" evidence="11">
    <location>
        <begin position="377"/>
        <end position="397"/>
    </location>
</feature>
<evidence type="ECO:0000256" key="4">
    <source>
        <dbReference type="ARBA" id="ARBA00022676"/>
    </source>
</evidence>
<evidence type="ECO:0000256" key="2">
    <source>
        <dbReference type="ARBA" id="ARBA00009040"/>
    </source>
</evidence>
<keyword evidence="15" id="KW-1185">Reference proteome</keyword>
<feature type="transmembrane region" description="Helical" evidence="11">
    <location>
        <begin position="539"/>
        <end position="559"/>
    </location>
</feature>
<feature type="transmembrane region" description="Helical" evidence="11">
    <location>
        <begin position="1208"/>
        <end position="1226"/>
    </location>
</feature>
<evidence type="ECO:0000313" key="14">
    <source>
        <dbReference type="EMBL" id="THU91168.1"/>
    </source>
</evidence>
<feature type="transmembrane region" description="Helical" evidence="11">
    <location>
        <begin position="1469"/>
        <end position="1489"/>
    </location>
</feature>
<evidence type="ECO:0000256" key="10">
    <source>
        <dbReference type="SAM" id="MobiDB-lite"/>
    </source>
</evidence>
<keyword evidence="8 11" id="KW-0472">Membrane</keyword>
<evidence type="ECO:0000313" key="15">
    <source>
        <dbReference type="Proteomes" id="UP000297245"/>
    </source>
</evidence>
<comment type="subcellular location">
    <subcellularLocation>
        <location evidence="1">Membrane</location>
        <topology evidence="1">Multi-pass membrane protein</topology>
    </subcellularLocation>
</comment>
<dbReference type="Pfam" id="PF23605">
    <property type="entry name" value="FKS1_dom2"/>
    <property type="match status" value="1"/>
</dbReference>
<feature type="transmembrane region" description="Helical" evidence="11">
    <location>
        <begin position="613"/>
        <end position="636"/>
    </location>
</feature>
<dbReference type="GO" id="GO:0006075">
    <property type="term" value="P:(1-&gt;3)-beta-D-glucan biosynthetic process"/>
    <property type="evidence" value="ECO:0007669"/>
    <property type="project" value="InterPro"/>
</dbReference>
<dbReference type="PANTHER" id="PTHR12741:SF48">
    <property type="entry name" value="1,3-BETA-GLUCAN SYNTHASE COMPONENT FKS1-RELATED"/>
    <property type="match status" value="1"/>
</dbReference>
<feature type="domain" description="1,3-beta-glucan synthase component FKS1-like" evidence="12">
    <location>
        <begin position="220"/>
        <end position="332"/>
    </location>
</feature>
<evidence type="ECO:0000256" key="8">
    <source>
        <dbReference type="ARBA" id="ARBA00023136"/>
    </source>
</evidence>
<feature type="transmembrane region" description="Helical" evidence="11">
    <location>
        <begin position="480"/>
        <end position="500"/>
    </location>
</feature>
<dbReference type="Proteomes" id="UP000297245">
    <property type="component" value="Unassembled WGS sequence"/>
</dbReference>
<feature type="region of interest" description="Disordered" evidence="10">
    <location>
        <begin position="1"/>
        <end position="61"/>
    </location>
</feature>
<evidence type="ECO:0000259" key="12">
    <source>
        <dbReference type="SMART" id="SM01205"/>
    </source>
</evidence>
<evidence type="ECO:0000256" key="3">
    <source>
        <dbReference type="ARBA" id="ARBA00012589"/>
    </source>
</evidence>
<dbReference type="GO" id="GO:0051278">
    <property type="term" value="P:fungal-type cell wall polysaccharide biosynthetic process"/>
    <property type="evidence" value="ECO:0007669"/>
    <property type="project" value="TreeGrafter"/>
</dbReference>
<evidence type="ECO:0000256" key="6">
    <source>
        <dbReference type="ARBA" id="ARBA00022692"/>
    </source>
</evidence>
<dbReference type="GO" id="GO:0005886">
    <property type="term" value="C:plasma membrane"/>
    <property type="evidence" value="ECO:0007669"/>
    <property type="project" value="TreeGrafter"/>
</dbReference>
<name>A0A4S8LQP1_DENBC</name>
<evidence type="ECO:0000256" key="11">
    <source>
        <dbReference type="SAM" id="Phobius"/>
    </source>
</evidence>
<keyword evidence="6 11" id="KW-0812">Transmembrane</keyword>
<proteinExistence type="inferred from homology"/>
<dbReference type="Pfam" id="PF02364">
    <property type="entry name" value="Glucan_synthase"/>
    <property type="match status" value="1"/>
</dbReference>
<keyword evidence="7 11" id="KW-1133">Transmembrane helix</keyword>
<dbReference type="PANTHER" id="PTHR12741">
    <property type="entry name" value="LYST-INTERACTING PROTEIN LIP5 DOPAMINE RESPONSIVE PROTEIN DRG-1"/>
    <property type="match status" value="1"/>
</dbReference>
<dbReference type="Pfam" id="PF14288">
    <property type="entry name" value="FKS1_dom1"/>
    <property type="match status" value="1"/>
</dbReference>
<dbReference type="OrthoDB" id="1880850at2759"/>
<dbReference type="EMBL" id="ML179314">
    <property type="protein sequence ID" value="THU91168.1"/>
    <property type="molecule type" value="Genomic_DNA"/>
</dbReference>
<organism evidence="14 15">
    <name type="scientific">Dendrothele bispora (strain CBS 962.96)</name>
    <dbReference type="NCBI Taxonomy" id="1314807"/>
    <lineage>
        <taxon>Eukaryota</taxon>
        <taxon>Fungi</taxon>
        <taxon>Dikarya</taxon>
        <taxon>Basidiomycota</taxon>
        <taxon>Agaricomycotina</taxon>
        <taxon>Agaricomycetes</taxon>
        <taxon>Agaricomycetidae</taxon>
        <taxon>Agaricales</taxon>
        <taxon>Agaricales incertae sedis</taxon>
        <taxon>Dendrothele</taxon>
    </lineage>
</organism>
<accession>A0A4S8LQP1</accession>
<feature type="transmembrane region" description="Helical" evidence="11">
    <location>
        <begin position="1258"/>
        <end position="1279"/>
    </location>
</feature>
<feature type="transmembrane region" description="Helical" evidence="11">
    <location>
        <begin position="409"/>
        <end position="429"/>
    </location>
</feature>
<dbReference type="SMART" id="SM01205">
    <property type="entry name" value="FKS1_dom1"/>
    <property type="match status" value="1"/>
</dbReference>
<feature type="transmembrane region" description="Helical" evidence="11">
    <location>
        <begin position="1572"/>
        <end position="1596"/>
    </location>
</feature>
<feature type="transmembrane region" description="Helical" evidence="11">
    <location>
        <begin position="1363"/>
        <end position="1393"/>
    </location>
</feature>
<feature type="transmembrane region" description="Helical" evidence="11">
    <location>
        <begin position="1541"/>
        <end position="1565"/>
    </location>
</feature>
<keyword evidence="5 14" id="KW-0808">Transferase</keyword>
<protein>
    <recommendedName>
        <fullName evidence="3">1,3-beta-glucan synthase</fullName>
        <ecNumber evidence="3">2.4.1.34</ecNumber>
    </recommendedName>
</protein>
<feature type="transmembrane region" description="Helical" evidence="11">
    <location>
        <begin position="1501"/>
        <end position="1529"/>
    </location>
</feature>
<dbReference type="GO" id="GO:0000148">
    <property type="term" value="C:1,3-beta-D-glucan synthase complex"/>
    <property type="evidence" value="ECO:0007669"/>
    <property type="project" value="InterPro"/>
</dbReference>
<sequence length="1736" mass="198096">MANPGFGQPNPFAPPRQPYPGARQDYGEPDNDPYGSLNSSTTRLAGSPGYYDQTPQPDFNQRNYAASVDSHSSYPSISPFVDPGVGSNEPYPAWSQERQIPMSTEEIEDVFIDLAQKFGFQRDSMRNMYDFLMHLLDSRASRMTPNQALLTLHADYIGGQHANYRKWYFAAQLDLDDAVGQSQNPGLQRLKSVKGKGGKTKNLDSALNRWRNAMNNMSQYDRLRQIALFLLCWGEAGNVRFVPECLCFIFKCADDYYRSPECQNRVEPVPEGLYLSTVIKPLYRFMRDQGYEVVDGKFVRKEKDHDAIIGYDDINQLFWYPEGLAKIVLNDNSRLVDTSPSQRFMKFKNIEWSRVFFKTYFEKRSTLHLLTNFNRIWILHVSVYFFYTAFNSPKVYAPQNKNDPSPQMTWSAVALGGAVSTSIMIAATIAEFSYIPTTWNNASHLTTRLIFLLVILALTVGPTFYIASVDDRPNLSQVPLIVGIVQFFISVVVTVVFAIIPSGRMFGDRVAGKSRKYMASQTFTASYPALGRTSRTASIALWLLIFSCKFVESYFFLTSSFSSPIAVMARTKVQGCNDRFFGTALCSNQVPFTLAIMYIMDLILFFLDTYLWYIIWIVVFSIGRSFGLGLSIWTPWKDIYTRLPKRIYAKLLATGEMEVKYKPKVLVSQIWNAVIISMYREHLLSIDHVQRLLYHQVDGPDGRRTLRAPPFFTNQNGNSNGHFFPKGGEAERRISFFASSLTTAIPEPLPVDAMPTFTVLVPHYSEKILLSLREIIREEDQNTRVTLLEYLKQLHPVEWDNFVKDTKILAEEIDGEGSNEKGSAKVDDLPFYCIGFKTSSPEYTLRTRIWASLRAQTLYRTVSGMMNYSKAIKLLYRVENPDIVHNFGGNTERLERELERMARRKFKFAISMQRFSKFNKEEQENAEFLLRAYPDLQIAYLDEEPGPKGGEARLFSVLIDGHSEIDEQTGKRKPKFRVELPGNPILGDGKSDNQNHAIIFYRGEYLQLIDANQDNYLEECLKIRNILGEFEEYSVSSQSPYAQWGHKEFNKSPVAIVGTREYIFSENIGVLGDIAAGKEQTFGTMTARALAWIGGKLHYGHPDFLNATFMNTRGGVSKAQKGLHLNEDIFAGMNAFGRGGRIKHSEYYQCGKGRDLGFGTILNFQTKIGTGMGEQMLSREYYYLGTQLPIDRFLTFYYGHPGFHINNILVIYSIQVFMLTLVYLGTLNKQLLICRVDSQANVLPGQPGCYNLIPVFDWVRRCIISIFLVFFIAFLPLFLQELVERGTGSALLRLGKHFLSLSPIFEVFSTQIYSQSILSNLTFGGARYIATGRGFATTRINFSILYSRFAGPSIYMGMRNLLLLLYATMSIWIPHLIYFWISILSLCIAPFVFNPHQFSFADFIIDYREFLRWMSRGNSRTKASSWYGYCRLSRTMITGYKKKKLGHPSEKLSGDVPRATWRSVIFSEVLWPLCISTIFVVAYMFVKSFPDDTGRTPPSPLIRIAVIAIGPVVWNAAVLVALFFISLFLGPMMESWAKFGSVVAALAHGLSLLGIVAFFEFFWFLELWDASHAVLGIICIIAIQRAIQKILIAVFLTREYKHDETNRAWWTGKWYGRGLGTSAMSQPAREFIVKIVEMSLWSSDFLLAHVLLIILTPPILIPYANRLHSTMLFWLRPSKQIRAPLYSTKQKRTRRWIVIKYTFVYTIVVAFLAALIVLPALFRDHITFNCSICRSI</sequence>
<dbReference type="EC" id="2.4.1.34" evidence="3"/>